<proteinExistence type="inferred from homology"/>
<evidence type="ECO:0000313" key="6">
    <source>
        <dbReference type="Proteomes" id="UP000462621"/>
    </source>
</evidence>
<keyword evidence="3" id="KW-0464">Manganese</keyword>
<dbReference type="SUPFAM" id="SSF52768">
    <property type="entry name" value="Arginase/deacetylase"/>
    <property type="match status" value="1"/>
</dbReference>
<dbReference type="CDD" id="cd09999">
    <property type="entry name" value="Arginase-like_1"/>
    <property type="match status" value="1"/>
</dbReference>
<sequence length="293" mass="31978">MADTAQKKPLRLVFPQWQGGDNPPYYFGAQLLNWLAPTPNGPVEEIAVREPTSEALQIEQGIVGRSVLLEQLHDARAKIEKHQPDSIVIIGGDCLVDLAPFAYLNERYDGELAVLWVDAHPDIMSKEQFEHAHAHVLGQLLGNGDEGFTEVVKQPIKSSNVCYLGVNEPTEWEAGEMDRLGLKNISPEEYAQKGNQAVIDWFKSTGAKHLAIHLDLDVIDPATFKALLFAQPDAEPDAFEGIATGKLTIAQVISALQAVSQEAQVVGIGVAEHLPWDAIAMKNMLAKLPLIGA</sequence>
<dbReference type="Gene3D" id="3.40.800.10">
    <property type="entry name" value="Ureohydrolase domain"/>
    <property type="match status" value="1"/>
</dbReference>
<comment type="similarity">
    <text evidence="4">Belongs to the arginase family.</text>
</comment>
<evidence type="ECO:0000256" key="4">
    <source>
        <dbReference type="PROSITE-ProRule" id="PRU00742"/>
    </source>
</evidence>
<accession>A0A7X4RV85</accession>
<keyword evidence="6" id="KW-1185">Reference proteome</keyword>
<dbReference type="EMBL" id="WEKT01000022">
    <property type="protein sequence ID" value="MZI94030.1"/>
    <property type="molecule type" value="Genomic_DNA"/>
</dbReference>
<gene>
    <name evidence="5" type="ORF">F9817_12585</name>
</gene>
<dbReference type="GO" id="GO:0005829">
    <property type="term" value="C:cytosol"/>
    <property type="evidence" value="ECO:0007669"/>
    <property type="project" value="TreeGrafter"/>
</dbReference>
<dbReference type="Pfam" id="PF00491">
    <property type="entry name" value="Arginase"/>
    <property type="match status" value="1"/>
</dbReference>
<evidence type="ECO:0000313" key="5">
    <source>
        <dbReference type="EMBL" id="MZI94030.1"/>
    </source>
</evidence>
<keyword evidence="1" id="KW-0479">Metal-binding</keyword>
<dbReference type="GO" id="GO:0004053">
    <property type="term" value="F:arginase activity"/>
    <property type="evidence" value="ECO:0007669"/>
    <property type="project" value="TreeGrafter"/>
</dbReference>
<protein>
    <submittedName>
        <fullName evidence="5">Arginase family protein</fullName>
    </submittedName>
</protein>
<evidence type="ECO:0000256" key="2">
    <source>
        <dbReference type="ARBA" id="ARBA00022801"/>
    </source>
</evidence>
<reference evidence="5 6" key="1">
    <citation type="submission" date="2019-10" db="EMBL/GenBank/DDBJ databases">
        <title>Vibrio sp. nov. isolated from a shrimp pond.</title>
        <authorList>
            <person name="Gomez-Gil B."/>
            <person name="Enciso-Ibarra J."/>
            <person name="Enciso-Ibarra K."/>
            <person name="Bolan-Mejia C."/>
        </authorList>
    </citation>
    <scope>NUCLEOTIDE SEQUENCE [LARGE SCALE GENOMIC DNA]</scope>
    <source>
        <strain evidence="5 6">CAIM 722</strain>
    </source>
</reference>
<dbReference type="PROSITE" id="PS51409">
    <property type="entry name" value="ARGINASE_2"/>
    <property type="match status" value="1"/>
</dbReference>
<organism evidence="5 6">
    <name type="scientific">Vibrio eleionomae</name>
    <dbReference type="NCBI Taxonomy" id="2653505"/>
    <lineage>
        <taxon>Bacteria</taxon>
        <taxon>Pseudomonadati</taxon>
        <taxon>Pseudomonadota</taxon>
        <taxon>Gammaproteobacteria</taxon>
        <taxon>Vibrionales</taxon>
        <taxon>Vibrionaceae</taxon>
        <taxon>Vibrio</taxon>
    </lineage>
</organism>
<dbReference type="InterPro" id="IPR006035">
    <property type="entry name" value="Ureohydrolase"/>
</dbReference>
<dbReference type="Proteomes" id="UP000462621">
    <property type="component" value="Unassembled WGS sequence"/>
</dbReference>
<evidence type="ECO:0000256" key="3">
    <source>
        <dbReference type="ARBA" id="ARBA00023211"/>
    </source>
</evidence>
<dbReference type="InterPro" id="IPR023696">
    <property type="entry name" value="Ureohydrolase_dom_sf"/>
</dbReference>
<dbReference type="PANTHER" id="PTHR43782:SF3">
    <property type="entry name" value="ARGINASE"/>
    <property type="match status" value="1"/>
</dbReference>
<dbReference type="GO" id="GO:0030145">
    <property type="term" value="F:manganese ion binding"/>
    <property type="evidence" value="ECO:0007669"/>
    <property type="project" value="TreeGrafter"/>
</dbReference>
<evidence type="ECO:0000256" key="1">
    <source>
        <dbReference type="ARBA" id="ARBA00022723"/>
    </source>
</evidence>
<keyword evidence="2" id="KW-0378">Hydrolase</keyword>
<dbReference type="PANTHER" id="PTHR43782">
    <property type="entry name" value="ARGINASE"/>
    <property type="match status" value="1"/>
</dbReference>
<dbReference type="AlphaFoldDB" id="A0A7X4RV85"/>
<name>A0A7X4RV85_9VIBR</name>
<dbReference type="RefSeq" id="WP_161156050.1">
    <property type="nucleotide sequence ID" value="NZ_WEKT01000022.1"/>
</dbReference>
<comment type="caution">
    <text evidence="5">The sequence shown here is derived from an EMBL/GenBank/DDBJ whole genome shotgun (WGS) entry which is preliminary data.</text>
</comment>